<dbReference type="Proteomes" id="UP000091926">
    <property type="component" value="Chromosome"/>
</dbReference>
<evidence type="ECO:0000313" key="3">
    <source>
        <dbReference type="Proteomes" id="UP000091926"/>
    </source>
</evidence>
<gene>
    <name evidence="2" type="ORF">BAU07_16930</name>
</gene>
<dbReference type="EMBL" id="CP016172">
    <property type="protein sequence ID" value="ANN78570.1"/>
    <property type="molecule type" value="Genomic_DNA"/>
</dbReference>
<dbReference type="OrthoDB" id="8636491at2"/>
<sequence>MSRRPHPTLRAAWTVLALGLPAQPWLAGIGAGTAVASAGAPAADVVPPSLPPGGHYAALGTALRIQGRPLSAWVFEAPGSIPVVAAWLTGQQPALRDMWVVPGSAVLGGVEQGRHWVARLFDAGWGRTRGTISALPLGDMSGASAPTQSWQRPWQLKGGQLRFELQSRVAGDTVFEQVWTHAAPPAHLRRTLWRDLRAQGWRPAPAADVSIGDPDQNWSRERQRLSLVIAPIGTGGSGVTAVLRVRG</sequence>
<keyword evidence="3" id="KW-1185">Reference proteome</keyword>
<dbReference type="AlphaFoldDB" id="A0A193GFI6"/>
<dbReference type="KEGG" id="bfz:BAU07_16930"/>
<feature type="signal peptide" evidence="1">
    <location>
        <begin position="1"/>
        <end position="27"/>
    </location>
</feature>
<organism evidence="2 3">
    <name type="scientific">Bordetella flabilis</name>
    <dbReference type="NCBI Taxonomy" id="463014"/>
    <lineage>
        <taxon>Bacteria</taxon>
        <taxon>Pseudomonadati</taxon>
        <taxon>Pseudomonadota</taxon>
        <taxon>Betaproteobacteria</taxon>
        <taxon>Burkholderiales</taxon>
        <taxon>Alcaligenaceae</taxon>
        <taxon>Bordetella</taxon>
    </lineage>
</organism>
<reference evidence="2 3" key="1">
    <citation type="submission" date="2016-06" db="EMBL/GenBank/DDBJ databases">
        <title>Complete genome sequences of Bordetella bronchialis and Bordetella flabilis.</title>
        <authorList>
            <person name="LiPuma J.J."/>
            <person name="Spilker T."/>
        </authorList>
    </citation>
    <scope>NUCLEOTIDE SEQUENCE [LARGE SCALE GENOMIC DNA]</scope>
    <source>
        <strain evidence="2 3">AU10664</strain>
    </source>
</reference>
<dbReference type="RefSeq" id="WP_066659818.1">
    <property type="nucleotide sequence ID" value="NZ_CBCSCL010000018.1"/>
</dbReference>
<name>A0A193GFI6_9BORD</name>
<accession>A0A193GFI6</accession>
<evidence type="ECO:0000256" key="1">
    <source>
        <dbReference type="SAM" id="SignalP"/>
    </source>
</evidence>
<evidence type="ECO:0000313" key="2">
    <source>
        <dbReference type="EMBL" id="ANN78570.1"/>
    </source>
</evidence>
<dbReference type="STRING" id="463014.BAU07_16930"/>
<proteinExistence type="predicted"/>
<protein>
    <submittedName>
        <fullName evidence="2">Uncharacterized protein</fullName>
    </submittedName>
</protein>
<feature type="chain" id="PRO_5008259013" evidence="1">
    <location>
        <begin position="28"/>
        <end position="247"/>
    </location>
</feature>
<keyword evidence="1" id="KW-0732">Signal</keyword>